<evidence type="ECO:0000256" key="2">
    <source>
        <dbReference type="ARBA" id="ARBA00022679"/>
    </source>
</evidence>
<keyword evidence="7 8" id="KW-0501">Molybdenum cofactor biosynthesis</keyword>
<comment type="catalytic activity">
    <reaction evidence="8">
        <text>Mo-molybdopterin + GTP + H(+) = Mo-molybdopterin guanine dinucleotide + diphosphate</text>
        <dbReference type="Rhea" id="RHEA:34243"/>
        <dbReference type="ChEBI" id="CHEBI:15378"/>
        <dbReference type="ChEBI" id="CHEBI:33019"/>
        <dbReference type="ChEBI" id="CHEBI:37565"/>
        <dbReference type="ChEBI" id="CHEBI:71302"/>
        <dbReference type="ChEBI" id="CHEBI:71310"/>
        <dbReference type="EC" id="2.7.7.77"/>
    </reaction>
</comment>
<comment type="caution">
    <text evidence="8">Lacks conserved residue(s) required for the propagation of feature annotation.</text>
</comment>
<dbReference type="STRING" id="713585.THITH_02080"/>
<dbReference type="InterPro" id="IPR025877">
    <property type="entry name" value="MobA-like_NTP_Trfase"/>
</dbReference>
<evidence type="ECO:0000259" key="9">
    <source>
        <dbReference type="Pfam" id="PF12804"/>
    </source>
</evidence>
<reference evidence="10 11" key="1">
    <citation type="submission" date="2013-12" db="EMBL/GenBank/DDBJ databases">
        <authorList>
            <consortium name="DOE Joint Genome Institute"/>
            <person name="Muyzer G."/>
            <person name="Huntemann M."/>
            <person name="Han J."/>
            <person name="Chen A."/>
            <person name="Kyrpides N."/>
            <person name="Mavromatis K."/>
            <person name="Markowitz V."/>
            <person name="Palaniappan K."/>
            <person name="Ivanova N."/>
            <person name="Schaumberg A."/>
            <person name="Pati A."/>
            <person name="Liolios K."/>
            <person name="Nordberg H.P."/>
            <person name="Cantor M.N."/>
            <person name="Hua S.X."/>
            <person name="Woyke T."/>
        </authorList>
    </citation>
    <scope>NUCLEOTIDE SEQUENCE [LARGE SCALE GENOMIC DNA]</scope>
    <source>
        <strain evidence="10 11">ARh 1</strain>
    </source>
</reference>
<gene>
    <name evidence="8" type="primary">mobA</name>
    <name evidence="10" type="ORF">THITH_02080</name>
</gene>
<dbReference type="CDD" id="cd02503">
    <property type="entry name" value="MobA"/>
    <property type="match status" value="1"/>
</dbReference>
<keyword evidence="3 8" id="KW-0479">Metal-binding</keyword>
<evidence type="ECO:0000313" key="10">
    <source>
        <dbReference type="EMBL" id="AHE97252.1"/>
    </source>
</evidence>
<dbReference type="InterPro" id="IPR013482">
    <property type="entry name" value="Molybde_CF_guanTrfase"/>
</dbReference>
<dbReference type="EMBL" id="CP007029">
    <property type="protein sequence ID" value="AHE97252.1"/>
    <property type="molecule type" value="Genomic_DNA"/>
</dbReference>
<dbReference type="GO" id="GO:0046872">
    <property type="term" value="F:metal ion binding"/>
    <property type="evidence" value="ECO:0007669"/>
    <property type="project" value="UniProtKB-KW"/>
</dbReference>
<dbReference type="InterPro" id="IPR029044">
    <property type="entry name" value="Nucleotide-diphossugar_trans"/>
</dbReference>
<dbReference type="NCBIfam" id="TIGR02665">
    <property type="entry name" value="molyb_mobA"/>
    <property type="match status" value="1"/>
</dbReference>
<evidence type="ECO:0000256" key="5">
    <source>
        <dbReference type="ARBA" id="ARBA00022842"/>
    </source>
</evidence>
<protein>
    <recommendedName>
        <fullName evidence="8">Molybdenum cofactor guanylyltransferase</fullName>
        <shortName evidence="8">MoCo guanylyltransferase</shortName>
        <ecNumber evidence="8">2.7.7.77</ecNumber>
    </recommendedName>
    <alternativeName>
        <fullName evidence="8">GTP:molybdopterin guanylyltransferase</fullName>
    </alternativeName>
    <alternativeName>
        <fullName evidence="8">Mo-MPT guanylyltransferase</fullName>
    </alternativeName>
    <alternativeName>
        <fullName evidence="8">Molybdopterin guanylyltransferase</fullName>
    </alternativeName>
    <alternativeName>
        <fullName evidence="8">Molybdopterin-guanine dinucleotide synthase</fullName>
        <shortName evidence="8">MGD synthase</shortName>
    </alternativeName>
</protein>
<proteinExistence type="inferred from homology"/>
<keyword evidence="1 8" id="KW-0963">Cytoplasm</keyword>
<dbReference type="GO" id="GO:0005737">
    <property type="term" value="C:cytoplasm"/>
    <property type="evidence" value="ECO:0007669"/>
    <property type="project" value="UniProtKB-SubCell"/>
</dbReference>
<feature type="binding site" evidence="8">
    <location>
        <begin position="3"/>
        <end position="5"/>
    </location>
    <ligand>
        <name>GTP</name>
        <dbReference type="ChEBI" id="CHEBI:37565"/>
    </ligand>
</feature>
<dbReference type="Pfam" id="PF12804">
    <property type="entry name" value="NTP_transf_3"/>
    <property type="match status" value="1"/>
</dbReference>
<dbReference type="PANTHER" id="PTHR19136:SF81">
    <property type="entry name" value="MOLYBDENUM COFACTOR GUANYLYLTRANSFERASE"/>
    <property type="match status" value="1"/>
</dbReference>
<comment type="subunit">
    <text evidence="8">Monomer.</text>
</comment>
<evidence type="ECO:0000256" key="4">
    <source>
        <dbReference type="ARBA" id="ARBA00022741"/>
    </source>
</evidence>
<keyword evidence="11" id="KW-1185">Reference proteome</keyword>
<dbReference type="GO" id="GO:0005525">
    <property type="term" value="F:GTP binding"/>
    <property type="evidence" value="ECO:0007669"/>
    <property type="project" value="UniProtKB-UniRule"/>
</dbReference>
<sequence length="195" mass="21174">MILAGGQARRMGGLDKGLVPLAGRPMVEHVLDRIRPQVDEVLISANRNQDVYAGYGHRVIADVVGDYSGPLAGMLSALLVVKHAWLAVVPCDSPLLPNDLVERLLASVVAESAELAVAHDGERLQPVVALLHRSLSVPLRAFLEGGGRKIDRWYRQHRMVTTDLSDHPEAFANVNTPEDLAVLERQVPGPRPPAD</sequence>
<feature type="binding site" evidence="8">
    <location>
        <position position="16"/>
    </location>
    <ligand>
        <name>GTP</name>
        <dbReference type="ChEBI" id="CHEBI:37565"/>
    </ligand>
</feature>
<dbReference type="GO" id="GO:1902758">
    <property type="term" value="P:bis(molybdopterin guanine dinucleotide)molybdenum biosynthetic process"/>
    <property type="evidence" value="ECO:0007669"/>
    <property type="project" value="TreeGrafter"/>
</dbReference>
<dbReference type="GO" id="GO:0061603">
    <property type="term" value="F:molybdenum cofactor guanylyltransferase activity"/>
    <property type="evidence" value="ECO:0007669"/>
    <property type="project" value="UniProtKB-EC"/>
</dbReference>
<feature type="binding site" evidence="8">
    <location>
        <position position="62"/>
    </location>
    <ligand>
        <name>GTP</name>
        <dbReference type="ChEBI" id="CHEBI:37565"/>
    </ligand>
</feature>
<comment type="subcellular location">
    <subcellularLocation>
        <location evidence="8">Cytoplasm</location>
    </subcellularLocation>
</comment>
<feature type="domain" description="MobA-like NTP transferase" evidence="9">
    <location>
        <begin position="2"/>
        <end position="154"/>
    </location>
</feature>
<dbReference type="KEGG" id="tti:THITH_02080"/>
<name>W0DJ52_9GAMM</name>
<keyword evidence="6 8" id="KW-0342">GTP-binding</keyword>
<evidence type="ECO:0000256" key="1">
    <source>
        <dbReference type="ARBA" id="ARBA00022490"/>
    </source>
</evidence>
<evidence type="ECO:0000256" key="3">
    <source>
        <dbReference type="ARBA" id="ARBA00022723"/>
    </source>
</evidence>
<evidence type="ECO:0000313" key="11">
    <source>
        <dbReference type="Proteomes" id="UP000005289"/>
    </source>
</evidence>
<dbReference type="HAMAP" id="MF_00316">
    <property type="entry name" value="MobA"/>
    <property type="match status" value="1"/>
</dbReference>
<dbReference type="SUPFAM" id="SSF53448">
    <property type="entry name" value="Nucleotide-diphospho-sugar transferases"/>
    <property type="match status" value="1"/>
</dbReference>
<dbReference type="Proteomes" id="UP000005289">
    <property type="component" value="Chromosome"/>
</dbReference>
<dbReference type="AlphaFoldDB" id="W0DJ52"/>
<feature type="binding site" evidence="8">
    <location>
        <position position="92"/>
    </location>
    <ligand>
        <name>GTP</name>
        <dbReference type="ChEBI" id="CHEBI:37565"/>
    </ligand>
</feature>
<evidence type="ECO:0000256" key="7">
    <source>
        <dbReference type="ARBA" id="ARBA00023150"/>
    </source>
</evidence>
<dbReference type="HOGENOM" id="CLU_055597_5_1_6"/>
<dbReference type="EC" id="2.7.7.77" evidence="8"/>
<evidence type="ECO:0000256" key="6">
    <source>
        <dbReference type="ARBA" id="ARBA00023134"/>
    </source>
</evidence>
<comment type="similarity">
    <text evidence="8">Belongs to the MobA family.</text>
</comment>
<dbReference type="PANTHER" id="PTHR19136">
    <property type="entry name" value="MOLYBDENUM COFACTOR GUANYLYLTRANSFERASE"/>
    <property type="match status" value="1"/>
</dbReference>
<dbReference type="Gene3D" id="3.90.550.10">
    <property type="entry name" value="Spore Coat Polysaccharide Biosynthesis Protein SpsA, Chain A"/>
    <property type="match status" value="1"/>
</dbReference>
<feature type="binding site" evidence="8">
    <location>
        <position position="92"/>
    </location>
    <ligand>
        <name>Mg(2+)</name>
        <dbReference type="ChEBI" id="CHEBI:18420"/>
    </ligand>
</feature>
<keyword evidence="5 8" id="KW-0460">Magnesium</keyword>
<keyword evidence="4 8" id="KW-0547">Nucleotide-binding</keyword>
<comment type="cofactor">
    <cofactor evidence="8">
        <name>Mg(2+)</name>
        <dbReference type="ChEBI" id="CHEBI:18420"/>
    </cofactor>
</comment>
<evidence type="ECO:0000256" key="8">
    <source>
        <dbReference type="HAMAP-Rule" id="MF_00316"/>
    </source>
</evidence>
<keyword evidence="2 8" id="KW-0808">Transferase</keyword>
<comment type="domain">
    <text evidence="8">The N-terminal domain determines nucleotide recognition and specific binding, while the C-terminal domain determines the specific binding to the target protein.</text>
</comment>
<accession>W0DJ52</accession>
<comment type="function">
    <text evidence="8">Transfers a GMP moiety from GTP to Mo-molybdopterin (Mo-MPT) cofactor (Moco or molybdenum cofactor) to form Mo-molybdopterin guanine dinucleotide (Mo-MGD) cofactor.</text>
</comment>
<organism evidence="10 11">
    <name type="scientific">Thioalkalivibrio paradoxus ARh 1</name>
    <dbReference type="NCBI Taxonomy" id="713585"/>
    <lineage>
        <taxon>Bacteria</taxon>
        <taxon>Pseudomonadati</taxon>
        <taxon>Pseudomonadota</taxon>
        <taxon>Gammaproteobacteria</taxon>
        <taxon>Chromatiales</taxon>
        <taxon>Ectothiorhodospiraceae</taxon>
        <taxon>Thioalkalivibrio</taxon>
    </lineage>
</organism>